<name>A0A5N7DAI2_9EURO</name>
<gene>
    <name evidence="1" type="ORF">BDV37DRAFT_283953</name>
</gene>
<dbReference type="RefSeq" id="XP_031940474.1">
    <property type="nucleotide sequence ID" value="XM_032087401.1"/>
</dbReference>
<dbReference type="EMBL" id="ML736779">
    <property type="protein sequence ID" value="KAE8403155.1"/>
    <property type="molecule type" value="Genomic_DNA"/>
</dbReference>
<organism evidence="1 2">
    <name type="scientific">Aspergillus pseudonomiae</name>
    <dbReference type="NCBI Taxonomy" id="1506151"/>
    <lineage>
        <taxon>Eukaryota</taxon>
        <taxon>Fungi</taxon>
        <taxon>Dikarya</taxon>
        <taxon>Ascomycota</taxon>
        <taxon>Pezizomycotina</taxon>
        <taxon>Eurotiomycetes</taxon>
        <taxon>Eurotiomycetidae</taxon>
        <taxon>Eurotiales</taxon>
        <taxon>Aspergillaceae</taxon>
        <taxon>Aspergillus</taxon>
        <taxon>Aspergillus subgen. Circumdati</taxon>
    </lineage>
</organism>
<proteinExistence type="predicted"/>
<keyword evidence="2" id="KW-1185">Reference proteome</keyword>
<evidence type="ECO:0000313" key="2">
    <source>
        <dbReference type="Proteomes" id="UP000325579"/>
    </source>
</evidence>
<dbReference type="AlphaFoldDB" id="A0A5N7DAI2"/>
<accession>A0A5N7DAI2</accession>
<reference evidence="1 2" key="1">
    <citation type="submission" date="2019-04" db="EMBL/GenBank/DDBJ databases">
        <authorList>
            <consortium name="DOE Joint Genome Institute"/>
            <person name="Mondo S."/>
            <person name="Kjaerbolling I."/>
            <person name="Vesth T."/>
            <person name="Frisvad J.C."/>
            <person name="Nybo J.L."/>
            <person name="Theobald S."/>
            <person name="Kildgaard S."/>
            <person name="Isbrandt T."/>
            <person name="Kuo A."/>
            <person name="Sato A."/>
            <person name="Lyhne E.K."/>
            <person name="Kogle M.E."/>
            <person name="Wiebenga A."/>
            <person name="Kun R.S."/>
            <person name="Lubbers R.J."/>
            <person name="Makela M.R."/>
            <person name="Barry K."/>
            <person name="Chovatia M."/>
            <person name="Clum A."/>
            <person name="Daum C."/>
            <person name="Haridas S."/>
            <person name="He G."/>
            <person name="LaButti K."/>
            <person name="Lipzen A."/>
            <person name="Riley R."/>
            <person name="Salamov A."/>
            <person name="Simmons B.A."/>
            <person name="Magnuson J.K."/>
            <person name="Henrissat B."/>
            <person name="Mortensen U.H."/>
            <person name="Larsen T.O."/>
            <person name="Devries R.P."/>
            <person name="Grigoriev I.V."/>
            <person name="Machida M."/>
            <person name="Baker S.E."/>
            <person name="Andersen M.R."/>
            <person name="Cantor M.N."/>
            <person name="Hua S.X."/>
        </authorList>
    </citation>
    <scope>NUCLEOTIDE SEQUENCE [LARGE SCALE GENOMIC DNA]</scope>
    <source>
        <strain evidence="1 2">CBS 119388</strain>
    </source>
</reference>
<dbReference type="GeneID" id="43672092"/>
<sequence length="245" mass="27502">MTHSAEDIVHHVDNDASDSPFGFGPYSYGLPMNMLTRQPPTSIGGFQSPTSQEFLDFRPMLYRPDKLLETYEKVSCTLFTLHRKRTILGESAACVYTIDGLFQCVSTLCDLLETTVPAANALIDRAVYITNNGIFKLGLMGISIALEIYENLLHNYQRVSCPEDFSGEKKSHDIVQLSIASDTMELANIILRCTFMDIHLRRLRTTLEAANLELNLDPSLSAQIEETKAMLDAFLCTLQKHVIYP</sequence>
<dbReference type="Proteomes" id="UP000325579">
    <property type="component" value="Unassembled WGS sequence"/>
</dbReference>
<protein>
    <submittedName>
        <fullName evidence="1">Uncharacterized protein</fullName>
    </submittedName>
</protein>
<evidence type="ECO:0000313" key="1">
    <source>
        <dbReference type="EMBL" id="KAE8403155.1"/>
    </source>
</evidence>
<dbReference type="OrthoDB" id="10464214at2759"/>